<dbReference type="Gene3D" id="1.10.1740.10">
    <property type="match status" value="1"/>
</dbReference>
<dbReference type="InterPro" id="IPR039425">
    <property type="entry name" value="RNA_pol_sigma-70-like"/>
</dbReference>
<dbReference type="InterPro" id="IPR036388">
    <property type="entry name" value="WH-like_DNA-bd_sf"/>
</dbReference>
<sequence length="224" mass="26301">MLATTTTTTETRTPVADDDRPLFDAWCAGDPRAGNVLAKRHYARLRRFFLSKDESHYQDLTNRTFLECIKSRQNFRGECSFRGYLFAIAYRVLCRHLQERKRKDFESFDPEVHAVVDTGLPAMSSYVFANQQARMLFECLRRLTINAQTVLELRYWADLTEPEIQEVLKLKSRETVAGRLRVAKEALRREWARVQPGQVLQDADFDAWMREIRQHVDDKNPKKL</sequence>
<evidence type="ECO:0000313" key="7">
    <source>
        <dbReference type="EMBL" id="MCY1012038.1"/>
    </source>
</evidence>
<dbReference type="InterPro" id="IPR013325">
    <property type="entry name" value="RNA_pol_sigma_r2"/>
</dbReference>
<evidence type="ECO:0000256" key="3">
    <source>
        <dbReference type="ARBA" id="ARBA00023082"/>
    </source>
</evidence>
<dbReference type="SUPFAM" id="SSF88659">
    <property type="entry name" value="Sigma3 and sigma4 domains of RNA polymerase sigma factors"/>
    <property type="match status" value="1"/>
</dbReference>
<evidence type="ECO:0000256" key="1">
    <source>
        <dbReference type="ARBA" id="ARBA00010641"/>
    </source>
</evidence>
<dbReference type="GO" id="GO:0006352">
    <property type="term" value="P:DNA-templated transcription initiation"/>
    <property type="evidence" value="ECO:0007669"/>
    <property type="project" value="InterPro"/>
</dbReference>
<dbReference type="GO" id="GO:0003677">
    <property type="term" value="F:DNA binding"/>
    <property type="evidence" value="ECO:0007669"/>
    <property type="project" value="UniProtKB-KW"/>
</dbReference>
<dbReference type="EMBL" id="JAPNKE010000002">
    <property type="protein sequence ID" value="MCY1012038.1"/>
    <property type="molecule type" value="Genomic_DNA"/>
</dbReference>
<dbReference type="RefSeq" id="WP_267775374.1">
    <property type="nucleotide sequence ID" value="NZ_JAPNKE010000002.1"/>
</dbReference>
<dbReference type="InterPro" id="IPR014284">
    <property type="entry name" value="RNA_pol_sigma-70_dom"/>
</dbReference>
<organism evidence="7 8">
    <name type="scientific">Nannocystis pusilla</name>
    <dbReference type="NCBI Taxonomy" id="889268"/>
    <lineage>
        <taxon>Bacteria</taxon>
        <taxon>Pseudomonadati</taxon>
        <taxon>Myxococcota</taxon>
        <taxon>Polyangia</taxon>
        <taxon>Nannocystales</taxon>
        <taxon>Nannocystaceae</taxon>
        <taxon>Nannocystis</taxon>
    </lineage>
</organism>
<dbReference type="PANTHER" id="PTHR43133">
    <property type="entry name" value="RNA POLYMERASE ECF-TYPE SIGMA FACTO"/>
    <property type="match status" value="1"/>
</dbReference>
<reference evidence="7" key="1">
    <citation type="submission" date="2022-11" db="EMBL/GenBank/DDBJ databases">
        <title>Minimal conservation of predation-associated metabolite biosynthetic gene clusters underscores biosynthetic potential of Myxococcota including descriptions for ten novel species: Archangium lansinium sp. nov., Myxococcus landrumus sp. nov., Nannocystis bai.</title>
        <authorList>
            <person name="Ahearne A."/>
            <person name="Stevens C."/>
            <person name="Phillips K."/>
        </authorList>
    </citation>
    <scope>NUCLEOTIDE SEQUENCE</scope>
    <source>
        <strain evidence="7">Na p29</strain>
    </source>
</reference>
<evidence type="ECO:0000313" key="8">
    <source>
        <dbReference type="Proteomes" id="UP001150924"/>
    </source>
</evidence>
<dbReference type="Pfam" id="PF04542">
    <property type="entry name" value="Sigma70_r2"/>
    <property type="match status" value="1"/>
</dbReference>
<evidence type="ECO:0000256" key="2">
    <source>
        <dbReference type="ARBA" id="ARBA00023015"/>
    </source>
</evidence>
<dbReference type="SUPFAM" id="SSF88946">
    <property type="entry name" value="Sigma2 domain of RNA polymerase sigma factors"/>
    <property type="match status" value="1"/>
</dbReference>
<dbReference type="Gene3D" id="1.10.10.10">
    <property type="entry name" value="Winged helix-like DNA-binding domain superfamily/Winged helix DNA-binding domain"/>
    <property type="match status" value="1"/>
</dbReference>
<keyword evidence="4" id="KW-0238">DNA-binding</keyword>
<feature type="domain" description="RNA polymerase sigma-70 region 2" evidence="6">
    <location>
        <begin position="42"/>
        <end position="102"/>
    </location>
</feature>
<evidence type="ECO:0000256" key="4">
    <source>
        <dbReference type="ARBA" id="ARBA00023125"/>
    </source>
</evidence>
<evidence type="ECO:0000259" key="6">
    <source>
        <dbReference type="Pfam" id="PF04542"/>
    </source>
</evidence>
<keyword evidence="3" id="KW-0731">Sigma factor</keyword>
<comment type="caution">
    <text evidence="7">The sequence shown here is derived from an EMBL/GenBank/DDBJ whole genome shotgun (WGS) entry which is preliminary data.</text>
</comment>
<protein>
    <submittedName>
        <fullName evidence="7">Sigma-70 family RNA polymerase sigma factor</fullName>
    </submittedName>
</protein>
<comment type="similarity">
    <text evidence="1">Belongs to the sigma-70 factor family. ECF subfamily.</text>
</comment>
<dbReference type="AlphaFoldDB" id="A0A9X3EX72"/>
<evidence type="ECO:0000256" key="5">
    <source>
        <dbReference type="ARBA" id="ARBA00023163"/>
    </source>
</evidence>
<gene>
    <name evidence="7" type="ORF">OV079_42135</name>
</gene>
<accession>A0A9X3EX72</accession>
<keyword evidence="2" id="KW-0805">Transcription regulation</keyword>
<keyword evidence="8" id="KW-1185">Reference proteome</keyword>
<proteinExistence type="inferred from homology"/>
<dbReference type="Proteomes" id="UP001150924">
    <property type="component" value="Unassembled WGS sequence"/>
</dbReference>
<dbReference type="InterPro" id="IPR007627">
    <property type="entry name" value="RNA_pol_sigma70_r2"/>
</dbReference>
<dbReference type="GO" id="GO:0016987">
    <property type="term" value="F:sigma factor activity"/>
    <property type="evidence" value="ECO:0007669"/>
    <property type="project" value="UniProtKB-KW"/>
</dbReference>
<dbReference type="InterPro" id="IPR013324">
    <property type="entry name" value="RNA_pol_sigma_r3/r4-like"/>
</dbReference>
<dbReference type="NCBIfam" id="TIGR02937">
    <property type="entry name" value="sigma70-ECF"/>
    <property type="match status" value="1"/>
</dbReference>
<keyword evidence="5" id="KW-0804">Transcription</keyword>
<name>A0A9X3EX72_9BACT</name>
<dbReference type="PANTHER" id="PTHR43133:SF8">
    <property type="entry name" value="RNA POLYMERASE SIGMA FACTOR HI_1459-RELATED"/>
    <property type="match status" value="1"/>
</dbReference>